<name>A0A6J6A023_9ZZZZ</name>
<protein>
    <submittedName>
        <fullName evidence="1">Unannotated protein</fullName>
    </submittedName>
</protein>
<proteinExistence type="predicted"/>
<sequence>MRRFLLVMALACWGQFASAQEPKATVFVGPQIRDGFADIDSGIRDSIRDIQQEIRIRSELELSADRDTAMLTLTVLARGIVTNGSVGVASAALGGGFVVPNTTPTLTTLLGTARYERRMQSESGTWRGAAKVVVDDILAWWEVNRRLVLRR</sequence>
<gene>
    <name evidence="1" type="ORF">UFOPK3522_01027</name>
</gene>
<dbReference type="EMBL" id="CAESAO010000088">
    <property type="protein sequence ID" value="CAB4345013.1"/>
    <property type="molecule type" value="Genomic_DNA"/>
</dbReference>
<reference evidence="1" key="1">
    <citation type="submission" date="2020-05" db="EMBL/GenBank/DDBJ databases">
        <authorList>
            <person name="Chiriac C."/>
            <person name="Salcher M."/>
            <person name="Ghai R."/>
            <person name="Kavagutti S V."/>
        </authorList>
    </citation>
    <scope>NUCLEOTIDE SEQUENCE</scope>
</reference>
<evidence type="ECO:0000313" key="1">
    <source>
        <dbReference type="EMBL" id="CAB4345013.1"/>
    </source>
</evidence>
<accession>A0A6J6A023</accession>
<dbReference type="AlphaFoldDB" id="A0A6J6A023"/>
<organism evidence="1">
    <name type="scientific">freshwater metagenome</name>
    <dbReference type="NCBI Taxonomy" id="449393"/>
    <lineage>
        <taxon>unclassified sequences</taxon>
        <taxon>metagenomes</taxon>
        <taxon>ecological metagenomes</taxon>
    </lineage>
</organism>